<evidence type="ECO:0008006" key="4">
    <source>
        <dbReference type="Google" id="ProtNLM"/>
    </source>
</evidence>
<sequence length="230" mass="25896">MKKATKRLLAVFLALAMVFTLLAVPATSMKDVSAATSKKVYFYPSNGVVTYKPGDQYSSYYTIISIIGCSKKSEIKKLKSTNKDIRVEAKDGYVKAYFGKKAATTTISCTAKGVKIKTKLTVKKYTNPVKTFKIGSKNYASKYAKNDDYRLNKKVSKKKLSIKANAGWKIRSVYVVNGSTRKSYTWLDKTSFSKKITLSKVNNAYVYVVMYNTKTGAGETLYYYYSNRTY</sequence>
<comment type="caution">
    <text evidence="2">The sequence shown here is derived from an EMBL/GenBank/DDBJ whole genome shotgun (WGS) entry which is preliminary data.</text>
</comment>
<gene>
    <name evidence="2" type="ORF">AAAT04_03325</name>
</gene>
<keyword evidence="3" id="KW-1185">Reference proteome</keyword>
<dbReference type="RefSeq" id="WP_021944165.1">
    <property type="nucleotide sequence ID" value="NZ_JBBNFM010000002.1"/>
</dbReference>
<evidence type="ECO:0000313" key="3">
    <source>
        <dbReference type="Proteomes" id="UP001482186"/>
    </source>
</evidence>
<keyword evidence="1" id="KW-0732">Signal</keyword>
<name>A0ABV1EES3_9FIRM</name>
<feature type="chain" id="PRO_5046513989" description="BIG2 domain-containing protein" evidence="1">
    <location>
        <begin position="24"/>
        <end position="230"/>
    </location>
</feature>
<evidence type="ECO:0000313" key="2">
    <source>
        <dbReference type="EMBL" id="MEQ2453077.1"/>
    </source>
</evidence>
<feature type="signal peptide" evidence="1">
    <location>
        <begin position="1"/>
        <end position="23"/>
    </location>
</feature>
<protein>
    <recommendedName>
        <fullName evidence="4">BIG2 domain-containing protein</fullName>
    </recommendedName>
</protein>
<dbReference type="EMBL" id="JBBNFM010000002">
    <property type="protein sequence ID" value="MEQ2453077.1"/>
    <property type="molecule type" value="Genomic_DNA"/>
</dbReference>
<reference evidence="2 3" key="1">
    <citation type="submission" date="2024-04" db="EMBL/GenBank/DDBJ databases">
        <title>Human intestinal bacterial collection.</title>
        <authorList>
            <person name="Pauvert C."/>
            <person name="Hitch T.C.A."/>
            <person name="Clavel T."/>
        </authorList>
    </citation>
    <scope>NUCLEOTIDE SEQUENCE [LARGE SCALE GENOMIC DNA]</scope>
    <source>
        <strain evidence="2 3">CLA-AA-H141</strain>
    </source>
</reference>
<organism evidence="2 3">
    <name type="scientific">Coprococcus ammoniilyticus</name>
    <dbReference type="NCBI Taxonomy" id="2981785"/>
    <lineage>
        <taxon>Bacteria</taxon>
        <taxon>Bacillati</taxon>
        <taxon>Bacillota</taxon>
        <taxon>Clostridia</taxon>
        <taxon>Lachnospirales</taxon>
        <taxon>Lachnospiraceae</taxon>
        <taxon>Coprococcus</taxon>
    </lineage>
</organism>
<dbReference type="Proteomes" id="UP001482186">
    <property type="component" value="Unassembled WGS sequence"/>
</dbReference>
<accession>A0ABV1EES3</accession>
<evidence type="ECO:0000256" key="1">
    <source>
        <dbReference type="SAM" id="SignalP"/>
    </source>
</evidence>
<proteinExistence type="predicted"/>